<comment type="caution">
    <text evidence="1">The sequence shown here is derived from an EMBL/GenBank/DDBJ whole genome shotgun (WGS) entry which is preliminary data.</text>
</comment>
<dbReference type="Proteomes" id="UP000324800">
    <property type="component" value="Unassembled WGS sequence"/>
</dbReference>
<proteinExistence type="predicted"/>
<dbReference type="EMBL" id="SNRW01000994">
    <property type="protein sequence ID" value="KAA6398273.1"/>
    <property type="molecule type" value="Genomic_DNA"/>
</dbReference>
<sequence>MNYPQKPVLPTAAQTSVHSQEVKAGSEHIIRMGKPEGIVVFHDTKYSSESELMIYKPMLSIQFLLALPSSGAYQIISIKIQVQFLGLILWLKKLENLGMNYKP</sequence>
<name>A0A5J4WTZ0_9EUKA</name>
<organism evidence="1 2">
    <name type="scientific">Streblomastix strix</name>
    <dbReference type="NCBI Taxonomy" id="222440"/>
    <lineage>
        <taxon>Eukaryota</taxon>
        <taxon>Metamonada</taxon>
        <taxon>Preaxostyla</taxon>
        <taxon>Oxymonadida</taxon>
        <taxon>Streblomastigidae</taxon>
        <taxon>Streblomastix</taxon>
    </lineage>
</organism>
<evidence type="ECO:0000313" key="1">
    <source>
        <dbReference type="EMBL" id="KAA6398273.1"/>
    </source>
</evidence>
<gene>
    <name evidence="1" type="ORF">EZS28_006204</name>
</gene>
<reference evidence="1 2" key="1">
    <citation type="submission" date="2019-03" db="EMBL/GenBank/DDBJ databases">
        <title>Single cell metagenomics reveals metabolic interactions within the superorganism composed of flagellate Streblomastix strix and complex community of Bacteroidetes bacteria on its surface.</title>
        <authorList>
            <person name="Treitli S.C."/>
            <person name="Kolisko M."/>
            <person name="Husnik F."/>
            <person name="Keeling P."/>
            <person name="Hampl V."/>
        </authorList>
    </citation>
    <scope>NUCLEOTIDE SEQUENCE [LARGE SCALE GENOMIC DNA]</scope>
    <source>
        <strain evidence="1">ST1C</strain>
    </source>
</reference>
<accession>A0A5J4WTZ0</accession>
<dbReference type="AlphaFoldDB" id="A0A5J4WTZ0"/>
<protein>
    <submittedName>
        <fullName evidence="1">Uncharacterized protein</fullName>
    </submittedName>
</protein>
<evidence type="ECO:0000313" key="2">
    <source>
        <dbReference type="Proteomes" id="UP000324800"/>
    </source>
</evidence>